<dbReference type="CDD" id="cd00198">
    <property type="entry name" value="vWFA"/>
    <property type="match status" value="1"/>
</dbReference>
<evidence type="ECO:0000313" key="1">
    <source>
        <dbReference type="EMBL" id="OFJ51372.1"/>
    </source>
</evidence>
<proteinExistence type="predicted"/>
<gene>
    <name evidence="1" type="ORF">BEL07_23250</name>
</gene>
<dbReference type="Gene3D" id="3.40.50.410">
    <property type="entry name" value="von Willebrand factor, type A domain"/>
    <property type="match status" value="1"/>
</dbReference>
<organism evidence="1 2">
    <name type="scientific">Mycolicibacterium grossiae</name>
    <dbReference type="NCBI Taxonomy" id="1552759"/>
    <lineage>
        <taxon>Bacteria</taxon>
        <taxon>Bacillati</taxon>
        <taxon>Actinomycetota</taxon>
        <taxon>Actinomycetes</taxon>
        <taxon>Mycobacteriales</taxon>
        <taxon>Mycobacteriaceae</taxon>
        <taxon>Mycolicibacterium</taxon>
    </lineage>
</organism>
<dbReference type="AlphaFoldDB" id="A0A1E8PYI8"/>
<dbReference type="OrthoDB" id="9790144at2"/>
<protein>
    <recommendedName>
        <fullName evidence="3">VWFA domain-containing protein</fullName>
    </recommendedName>
</protein>
<dbReference type="EMBL" id="MCHX01000069">
    <property type="protein sequence ID" value="OFJ51372.1"/>
    <property type="molecule type" value="Genomic_DNA"/>
</dbReference>
<evidence type="ECO:0008006" key="3">
    <source>
        <dbReference type="Google" id="ProtNLM"/>
    </source>
</evidence>
<keyword evidence="2" id="KW-1185">Reference proteome</keyword>
<sequence length="207" mass="21994">MAVLLDRSGSMQAVKADAEGGFAAFVEGQRDGAGEAVVTLARFDTEYEVVYANRPLADVPPLDLQPRGGTALYDAVGRLVTDVGTELAAMPEDERPGVVVVVILTDGHENSSTEWTHDAIRALIQQQETTYSWEFLFLGANMDAVQIGTALGVQADRSLTWEASGDGVAAAMELTSDYVARRRAAPMGAPVVGFTEHDRAAARGGRP</sequence>
<name>A0A1E8PYI8_9MYCO</name>
<comment type="caution">
    <text evidence="1">The sequence shown here is derived from an EMBL/GenBank/DDBJ whole genome shotgun (WGS) entry which is preliminary data.</text>
</comment>
<evidence type="ECO:0000313" key="2">
    <source>
        <dbReference type="Proteomes" id="UP000178953"/>
    </source>
</evidence>
<dbReference type="Proteomes" id="UP000178953">
    <property type="component" value="Unassembled WGS sequence"/>
</dbReference>
<reference evidence="1 2" key="1">
    <citation type="submission" date="2016-09" db="EMBL/GenBank/DDBJ databases">
        <title>genome sequence of Mycobacterium sp. 739 SCH.</title>
        <authorList>
            <person name="Greninger A.L."/>
            <person name="Qin X."/>
            <person name="Jerome K."/>
            <person name="Vora S."/>
            <person name="Quinn K."/>
        </authorList>
    </citation>
    <scope>NUCLEOTIDE SEQUENCE [LARGE SCALE GENOMIC DNA]</scope>
    <source>
        <strain evidence="1 2">SCH</strain>
    </source>
</reference>
<accession>A0A1E8PYI8</accession>
<dbReference type="InterPro" id="IPR036465">
    <property type="entry name" value="vWFA_dom_sf"/>
</dbReference>
<dbReference type="SUPFAM" id="SSF53300">
    <property type="entry name" value="vWA-like"/>
    <property type="match status" value="1"/>
</dbReference>